<keyword evidence="7" id="KW-0479">Metal-binding</keyword>
<gene>
    <name evidence="15" type="primary">bla</name>
    <name evidence="15" type="ORF">ACFOWM_07200</name>
</gene>
<dbReference type="InterPro" id="IPR058199">
    <property type="entry name" value="BlaB//VIM/IMP-1"/>
</dbReference>
<dbReference type="SMART" id="SM00849">
    <property type="entry name" value="Lactamase_B"/>
    <property type="match status" value="1"/>
</dbReference>
<dbReference type="Gene3D" id="3.60.15.10">
    <property type="entry name" value="Ribonuclease Z/Hydroxyacylglutathione hydrolase-like"/>
    <property type="match status" value="1"/>
</dbReference>
<evidence type="ECO:0000256" key="8">
    <source>
        <dbReference type="ARBA" id="ARBA00022729"/>
    </source>
</evidence>
<comment type="catalytic activity">
    <reaction evidence="1">
        <text>a beta-lactam + H2O = a substituted beta-amino acid</text>
        <dbReference type="Rhea" id="RHEA:20401"/>
        <dbReference type="ChEBI" id="CHEBI:15377"/>
        <dbReference type="ChEBI" id="CHEBI:35627"/>
        <dbReference type="ChEBI" id="CHEBI:140347"/>
        <dbReference type="EC" id="3.5.2.6"/>
    </reaction>
</comment>
<feature type="signal peptide" evidence="13">
    <location>
        <begin position="1"/>
        <end position="19"/>
    </location>
</feature>
<feature type="domain" description="Metallo-beta-lactamase" evidence="14">
    <location>
        <begin position="48"/>
        <end position="218"/>
    </location>
</feature>
<comment type="similarity">
    <text evidence="4">Belongs to the metallo-beta-lactamase superfamily. Class-B beta-lactamase family.</text>
</comment>
<keyword evidence="11" id="KW-0862">Zinc</keyword>
<name>A0ABV8QQU4_9BACT</name>
<evidence type="ECO:0000256" key="5">
    <source>
        <dbReference type="ARBA" id="ARBA00011245"/>
    </source>
</evidence>
<dbReference type="NCBIfam" id="NF033088">
    <property type="entry name" value="bla_subclass_B1"/>
    <property type="match status" value="1"/>
</dbReference>
<dbReference type="NCBIfam" id="NF012229">
    <property type="entry name" value="bla_class_B_core"/>
    <property type="match status" value="1"/>
</dbReference>
<evidence type="ECO:0000256" key="2">
    <source>
        <dbReference type="ARBA" id="ARBA00001947"/>
    </source>
</evidence>
<evidence type="ECO:0000256" key="9">
    <source>
        <dbReference type="ARBA" id="ARBA00022764"/>
    </source>
</evidence>
<dbReference type="InterPro" id="IPR001279">
    <property type="entry name" value="Metallo-B-lactamas"/>
</dbReference>
<reference evidence="16" key="1">
    <citation type="journal article" date="2019" name="Int. J. Syst. Evol. Microbiol.">
        <title>The Global Catalogue of Microorganisms (GCM) 10K type strain sequencing project: providing services to taxonomists for standard genome sequencing and annotation.</title>
        <authorList>
            <consortium name="The Broad Institute Genomics Platform"/>
            <consortium name="The Broad Institute Genome Sequencing Center for Infectious Disease"/>
            <person name="Wu L."/>
            <person name="Ma J."/>
        </authorList>
    </citation>
    <scope>NUCLEOTIDE SEQUENCE [LARGE SCALE GENOMIC DNA]</scope>
    <source>
        <strain evidence="16">CECT 8289</strain>
    </source>
</reference>
<comment type="cofactor">
    <cofactor evidence="2">
        <name>Zn(2+)</name>
        <dbReference type="ChEBI" id="CHEBI:29105"/>
    </cofactor>
</comment>
<keyword evidence="10 15" id="KW-0378">Hydrolase</keyword>
<dbReference type="SUPFAM" id="SSF56281">
    <property type="entry name" value="Metallo-hydrolase/oxidoreductase"/>
    <property type="match status" value="1"/>
</dbReference>
<dbReference type="RefSeq" id="WP_379710317.1">
    <property type="nucleotide sequence ID" value="NZ_JBHSCZ010000002.1"/>
</dbReference>
<accession>A0ABV8QQU4</accession>
<evidence type="ECO:0000259" key="14">
    <source>
        <dbReference type="SMART" id="SM00849"/>
    </source>
</evidence>
<dbReference type="PANTHER" id="PTHR42951:SF4">
    <property type="entry name" value="ACYL-COENZYME A THIOESTERASE MBLAC2"/>
    <property type="match status" value="1"/>
</dbReference>
<keyword evidence="8 13" id="KW-0732">Signal</keyword>
<feature type="chain" id="PRO_5045849150" description="beta-lactamase" evidence="13">
    <location>
        <begin position="20"/>
        <end position="245"/>
    </location>
</feature>
<evidence type="ECO:0000256" key="10">
    <source>
        <dbReference type="ARBA" id="ARBA00022801"/>
    </source>
</evidence>
<organism evidence="15 16">
    <name type="scientific">Ferruginibacter yonginensis</name>
    <dbReference type="NCBI Taxonomy" id="1310416"/>
    <lineage>
        <taxon>Bacteria</taxon>
        <taxon>Pseudomonadati</taxon>
        <taxon>Bacteroidota</taxon>
        <taxon>Chitinophagia</taxon>
        <taxon>Chitinophagales</taxon>
        <taxon>Chitinophagaceae</taxon>
        <taxon>Ferruginibacter</taxon>
    </lineage>
</organism>
<evidence type="ECO:0000256" key="6">
    <source>
        <dbReference type="ARBA" id="ARBA00012865"/>
    </source>
</evidence>
<evidence type="ECO:0000256" key="4">
    <source>
        <dbReference type="ARBA" id="ARBA00005250"/>
    </source>
</evidence>
<sequence length="245" mass="28169">MRLLLLTTLFSLVCLHTFAQNNQLKISKLTGDFYIYTTYNTYEGNKIPANGMYVVTNDGVILFDTPWDSTQFQPLLDSIKWRHNKNVLMCIATHWHSDRTDGLEFYKQQGIKTYTTISTDQLSKQNGKKRAAFLIENDTTYTVGQYSFETYYPGEGHTVDNIVIWFKNEKILYGGCLIKGADATDLGFLGDGNVLEYETTLKHVQRTFKNPTYIIVSHHDWNSTKSLKHSILLAKKLKKKSMPIQ</sequence>
<dbReference type="Pfam" id="PF00753">
    <property type="entry name" value="Lactamase_B"/>
    <property type="match status" value="1"/>
</dbReference>
<evidence type="ECO:0000256" key="13">
    <source>
        <dbReference type="SAM" id="SignalP"/>
    </source>
</evidence>
<proteinExistence type="inferred from homology"/>
<dbReference type="Proteomes" id="UP001595907">
    <property type="component" value="Unassembled WGS sequence"/>
</dbReference>
<evidence type="ECO:0000313" key="16">
    <source>
        <dbReference type="Proteomes" id="UP001595907"/>
    </source>
</evidence>
<evidence type="ECO:0000256" key="1">
    <source>
        <dbReference type="ARBA" id="ARBA00001526"/>
    </source>
</evidence>
<evidence type="ECO:0000256" key="11">
    <source>
        <dbReference type="ARBA" id="ARBA00022833"/>
    </source>
</evidence>
<comment type="subcellular location">
    <subcellularLocation>
        <location evidence="3">Periplasm</location>
    </subcellularLocation>
</comment>
<dbReference type="InterPro" id="IPR036866">
    <property type="entry name" value="RibonucZ/Hydroxyglut_hydro"/>
</dbReference>
<dbReference type="InterPro" id="IPR050855">
    <property type="entry name" value="NDM-1-like"/>
</dbReference>
<dbReference type="EC" id="3.5.2.6" evidence="6"/>
<dbReference type="GO" id="GO:0008800">
    <property type="term" value="F:beta-lactamase activity"/>
    <property type="evidence" value="ECO:0007669"/>
    <property type="project" value="UniProtKB-EC"/>
</dbReference>
<keyword evidence="16" id="KW-1185">Reference proteome</keyword>
<evidence type="ECO:0000313" key="15">
    <source>
        <dbReference type="EMBL" id="MFC4262656.1"/>
    </source>
</evidence>
<dbReference type="PANTHER" id="PTHR42951">
    <property type="entry name" value="METALLO-BETA-LACTAMASE DOMAIN-CONTAINING"/>
    <property type="match status" value="1"/>
</dbReference>
<protein>
    <recommendedName>
        <fullName evidence="6">beta-lactamase</fullName>
        <ecNumber evidence="6">3.5.2.6</ecNumber>
    </recommendedName>
</protein>
<evidence type="ECO:0000256" key="12">
    <source>
        <dbReference type="ARBA" id="ARBA00023251"/>
    </source>
</evidence>
<evidence type="ECO:0000256" key="7">
    <source>
        <dbReference type="ARBA" id="ARBA00022723"/>
    </source>
</evidence>
<comment type="caution">
    <text evidence="15">The sequence shown here is derived from an EMBL/GenBank/DDBJ whole genome shotgun (WGS) entry which is preliminary data.</text>
</comment>
<keyword evidence="12" id="KW-0046">Antibiotic resistance</keyword>
<dbReference type="NCBIfam" id="NF012146">
    <property type="entry name" value="blaB-IND-MUS"/>
    <property type="match status" value="1"/>
</dbReference>
<dbReference type="EMBL" id="JBHSCZ010000002">
    <property type="protein sequence ID" value="MFC4262656.1"/>
    <property type="molecule type" value="Genomic_DNA"/>
</dbReference>
<evidence type="ECO:0000256" key="3">
    <source>
        <dbReference type="ARBA" id="ARBA00004418"/>
    </source>
</evidence>
<comment type="subunit">
    <text evidence="5">Monomer.</text>
</comment>
<keyword evidence="9" id="KW-0574">Periplasm</keyword>